<dbReference type="NCBIfam" id="NF033787">
    <property type="entry name" value="HTH_BldC"/>
    <property type="match status" value="1"/>
</dbReference>
<dbReference type="InterPro" id="IPR010093">
    <property type="entry name" value="SinI_DNA-bd"/>
</dbReference>
<dbReference type="EMBL" id="BAABHK010000004">
    <property type="protein sequence ID" value="GAA4626727.1"/>
    <property type="molecule type" value="Genomic_DNA"/>
</dbReference>
<organism evidence="2 3">
    <name type="scientific">Actinoallomurus vinaceus</name>
    <dbReference type="NCBI Taxonomy" id="1080074"/>
    <lineage>
        <taxon>Bacteria</taxon>
        <taxon>Bacillati</taxon>
        <taxon>Actinomycetota</taxon>
        <taxon>Actinomycetes</taxon>
        <taxon>Streptosporangiales</taxon>
        <taxon>Thermomonosporaceae</taxon>
        <taxon>Actinoallomurus</taxon>
    </lineage>
</organism>
<proteinExistence type="predicted"/>
<dbReference type="InterPro" id="IPR041657">
    <property type="entry name" value="HTH_17"/>
</dbReference>
<comment type="caution">
    <text evidence="2">The sequence shown here is derived from an EMBL/GenBank/DDBJ whole genome shotgun (WGS) entry which is preliminary data.</text>
</comment>
<dbReference type="Proteomes" id="UP001501442">
    <property type="component" value="Unassembled WGS sequence"/>
</dbReference>
<accession>A0ABP8UDL8</accession>
<gene>
    <name evidence="2" type="ORF">GCM10023196_036140</name>
</gene>
<protein>
    <recommendedName>
        <fullName evidence="1">HTH merR-type domain-containing protein</fullName>
    </recommendedName>
</protein>
<dbReference type="InterPro" id="IPR000551">
    <property type="entry name" value="MerR-type_HTH_dom"/>
</dbReference>
<name>A0ABP8UDL8_9ACTN</name>
<dbReference type="NCBIfam" id="TIGR01764">
    <property type="entry name" value="excise"/>
    <property type="match status" value="1"/>
</dbReference>
<reference evidence="3" key="1">
    <citation type="journal article" date="2019" name="Int. J. Syst. Evol. Microbiol.">
        <title>The Global Catalogue of Microorganisms (GCM) 10K type strain sequencing project: providing services to taxonomists for standard genome sequencing and annotation.</title>
        <authorList>
            <consortium name="The Broad Institute Genomics Platform"/>
            <consortium name="The Broad Institute Genome Sequencing Center for Infectious Disease"/>
            <person name="Wu L."/>
            <person name="Ma J."/>
        </authorList>
    </citation>
    <scope>NUCLEOTIDE SEQUENCE [LARGE SCALE GENOMIC DNA]</scope>
    <source>
        <strain evidence="3">JCM 17939</strain>
    </source>
</reference>
<evidence type="ECO:0000259" key="1">
    <source>
        <dbReference type="PROSITE" id="PS50937"/>
    </source>
</evidence>
<dbReference type="CDD" id="cd04762">
    <property type="entry name" value="HTH_MerR-trunc"/>
    <property type="match status" value="1"/>
</dbReference>
<dbReference type="InterPro" id="IPR048048">
    <property type="entry name" value="BldC-like"/>
</dbReference>
<evidence type="ECO:0000313" key="3">
    <source>
        <dbReference type="Proteomes" id="UP001501442"/>
    </source>
</evidence>
<evidence type="ECO:0000313" key="2">
    <source>
        <dbReference type="EMBL" id="GAA4626727.1"/>
    </source>
</evidence>
<dbReference type="PROSITE" id="PS50937">
    <property type="entry name" value="HTH_MERR_2"/>
    <property type="match status" value="1"/>
</dbReference>
<dbReference type="Pfam" id="PF12728">
    <property type="entry name" value="HTH_17"/>
    <property type="match status" value="1"/>
</dbReference>
<feature type="domain" description="HTH merR-type" evidence="1">
    <location>
        <begin position="10"/>
        <end position="54"/>
    </location>
</feature>
<sequence>MTAQTSPEDLLKPGEVAAYLRVDPKTVSRWAASGRLPSVRTPGGHRRYRRADVEAANGRSLNDLLVKALHTAQRVAFTHEGDVFTVVAWCGEQAYTGSAETPAEALSLAMRQLSAARAQADATDQTKSEDR</sequence>
<dbReference type="InterPro" id="IPR009061">
    <property type="entry name" value="DNA-bd_dom_put_sf"/>
</dbReference>
<dbReference type="Gene3D" id="1.10.1660.10">
    <property type="match status" value="1"/>
</dbReference>
<dbReference type="SUPFAM" id="SSF46955">
    <property type="entry name" value="Putative DNA-binding domain"/>
    <property type="match status" value="1"/>
</dbReference>
<keyword evidence="3" id="KW-1185">Reference proteome</keyword>